<dbReference type="EMBL" id="FNPG01000011">
    <property type="protein sequence ID" value="SDY24063.1"/>
    <property type="molecule type" value="Genomic_DNA"/>
</dbReference>
<protein>
    <submittedName>
        <fullName evidence="1">Uncharacterized protein</fullName>
    </submittedName>
</protein>
<reference evidence="1 2" key="1">
    <citation type="submission" date="2016-10" db="EMBL/GenBank/DDBJ databases">
        <authorList>
            <person name="de Groot N.N."/>
        </authorList>
    </citation>
    <scope>NUCLEOTIDE SEQUENCE [LARGE SCALE GENOMIC DNA]</scope>
    <source>
        <strain evidence="1 2">DSM 14045</strain>
    </source>
</reference>
<evidence type="ECO:0000313" key="2">
    <source>
        <dbReference type="Proteomes" id="UP000183918"/>
    </source>
</evidence>
<sequence length="89" mass="10240">MNRTEQITNTTSNEVVNDAVRFGRAYMFPFSLNEGVWICFQENKRAVRVFVTDISINGIQLSGSWYSWEELEKNGGVYESEFDALKSMS</sequence>
<name>A0A1H3I8M8_9FIRM</name>
<dbReference type="STRING" id="1122142.SAMN02910414_01094"/>
<dbReference type="Proteomes" id="UP000183918">
    <property type="component" value="Unassembled WGS sequence"/>
</dbReference>
<dbReference type="OrthoDB" id="2004754at2"/>
<organism evidence="1 2">
    <name type="scientific">Lachnobacterium bovis DSM 14045</name>
    <dbReference type="NCBI Taxonomy" id="1122142"/>
    <lineage>
        <taxon>Bacteria</taxon>
        <taxon>Bacillati</taxon>
        <taxon>Bacillota</taxon>
        <taxon>Clostridia</taxon>
        <taxon>Lachnospirales</taxon>
        <taxon>Lachnospiraceae</taxon>
        <taxon>Lachnobacterium</taxon>
    </lineage>
</organism>
<accession>A0A1H3I8M8</accession>
<gene>
    <name evidence="1" type="ORF">SAMN02910414_01094</name>
</gene>
<dbReference type="RefSeq" id="WP_074716874.1">
    <property type="nucleotide sequence ID" value="NZ_FNPG01000011.1"/>
</dbReference>
<evidence type="ECO:0000313" key="1">
    <source>
        <dbReference type="EMBL" id="SDY24063.1"/>
    </source>
</evidence>
<keyword evidence="2" id="KW-1185">Reference proteome</keyword>
<proteinExistence type="predicted"/>
<dbReference type="AlphaFoldDB" id="A0A1H3I8M8"/>